<dbReference type="GO" id="GO:0022857">
    <property type="term" value="F:transmembrane transporter activity"/>
    <property type="evidence" value="ECO:0007669"/>
    <property type="project" value="InterPro"/>
</dbReference>
<evidence type="ECO:0000256" key="4">
    <source>
        <dbReference type="ARBA" id="ARBA00022989"/>
    </source>
</evidence>
<sequence>MNSTTPLLSSNGASMSYSSLTEFPPLVFDNGRRRRGTKKSLRTKIQIPLLCYARFMVTVAYFSIFPYVALMIQHNSRSRATDIGTYVGFFEVLFLAAQALTSIFWVAMADRLGDKTILICILLGTTISSVIFGCTSSLWQMALCRCFMGLMSGGGAVIRVMIGKRCMTETEATRGFSLYSFSGNIGMASGLVISHALVNRVSHYSTILRTSSFIEQHPFCLPGITIGIMSAAYAIVAILFAEDAKRDANEASDDTQSTSSQPPTTASLRELVRSPGASDTITSFMNISLLGSAFTAVATLALYTDISQGGLEFSGREITRYMICQVAFAACWLFSIYPALYRHFGTQNIISSTPIIFPFFFLSFSLTNALVRSGNEPGFFLFRVIFGVMTVMGPAIYMSVTAAYVGLQEVSPSPRELGLLNGVAEAASCLLRLIILLICILIYAVCNSHSVTVGYLNWTVLLLAGLSFFVLISPTCARLIRS</sequence>
<dbReference type="Proteomes" id="UP000236664">
    <property type="component" value="Unassembled WGS sequence"/>
</dbReference>
<gene>
    <name evidence="8" type="ORF">FNYG_03786</name>
</gene>
<keyword evidence="5 7" id="KW-0472">Membrane</keyword>
<feature type="transmembrane region" description="Helical" evidence="7">
    <location>
        <begin position="178"/>
        <end position="198"/>
    </location>
</feature>
<keyword evidence="9" id="KW-1185">Reference proteome</keyword>
<reference evidence="8 9" key="1">
    <citation type="submission" date="2017-06" db="EMBL/GenBank/DDBJ databases">
        <title>Genome of Fusarium nygamai isolate CS10214.</title>
        <authorList>
            <person name="Gardiner D.M."/>
            <person name="Obanor F."/>
            <person name="Kazan K."/>
        </authorList>
    </citation>
    <scope>NUCLEOTIDE SEQUENCE [LARGE SCALE GENOMIC DNA]</scope>
    <source>
        <strain evidence="8 9">CS10214</strain>
    </source>
</reference>
<proteinExistence type="predicted"/>
<dbReference type="EMBL" id="MTQA01000055">
    <property type="protein sequence ID" value="PNP82908.1"/>
    <property type="molecule type" value="Genomic_DNA"/>
</dbReference>
<evidence type="ECO:0000256" key="3">
    <source>
        <dbReference type="ARBA" id="ARBA00022692"/>
    </source>
</evidence>
<feature type="transmembrane region" description="Helical" evidence="7">
    <location>
        <begin position="116"/>
        <end position="135"/>
    </location>
</feature>
<organism evidence="8 9">
    <name type="scientific">Gibberella nygamai</name>
    <name type="common">Bean root rot disease fungus</name>
    <name type="synonym">Fusarium nygamai</name>
    <dbReference type="NCBI Taxonomy" id="42673"/>
    <lineage>
        <taxon>Eukaryota</taxon>
        <taxon>Fungi</taxon>
        <taxon>Dikarya</taxon>
        <taxon>Ascomycota</taxon>
        <taxon>Pezizomycotina</taxon>
        <taxon>Sordariomycetes</taxon>
        <taxon>Hypocreomycetidae</taxon>
        <taxon>Hypocreales</taxon>
        <taxon>Nectriaceae</taxon>
        <taxon>Fusarium</taxon>
        <taxon>Fusarium fujikuroi species complex</taxon>
    </lineage>
</organism>
<feature type="transmembrane region" description="Helical" evidence="7">
    <location>
        <begin position="142"/>
        <end position="162"/>
    </location>
</feature>
<evidence type="ECO:0000256" key="2">
    <source>
        <dbReference type="ARBA" id="ARBA00022448"/>
    </source>
</evidence>
<dbReference type="InterPro" id="IPR011701">
    <property type="entry name" value="MFS"/>
</dbReference>
<dbReference type="PANTHER" id="PTHR23504:SF3">
    <property type="entry name" value="MAJOR FACILITATOR SUPERFAMILY (MFS) PROFILE DOMAIN-CONTAINING PROTEIN"/>
    <property type="match status" value="1"/>
</dbReference>
<evidence type="ECO:0008006" key="10">
    <source>
        <dbReference type="Google" id="ProtNLM"/>
    </source>
</evidence>
<dbReference type="OrthoDB" id="419616at2759"/>
<evidence type="ECO:0000256" key="7">
    <source>
        <dbReference type="SAM" id="Phobius"/>
    </source>
</evidence>
<feature type="transmembrane region" description="Helical" evidence="7">
    <location>
        <begin position="349"/>
        <end position="371"/>
    </location>
</feature>
<dbReference type="GO" id="GO:0016020">
    <property type="term" value="C:membrane"/>
    <property type="evidence" value="ECO:0007669"/>
    <property type="project" value="UniProtKB-SubCell"/>
</dbReference>
<evidence type="ECO:0000256" key="5">
    <source>
        <dbReference type="ARBA" id="ARBA00023136"/>
    </source>
</evidence>
<evidence type="ECO:0000313" key="8">
    <source>
        <dbReference type="EMBL" id="PNP82908.1"/>
    </source>
</evidence>
<dbReference type="PANTHER" id="PTHR23504">
    <property type="entry name" value="MAJOR FACILITATOR SUPERFAMILY DOMAIN-CONTAINING PROTEIN 10"/>
    <property type="match status" value="1"/>
</dbReference>
<feature type="transmembrane region" description="Helical" evidence="7">
    <location>
        <begin position="284"/>
        <end position="306"/>
    </location>
</feature>
<dbReference type="Gene3D" id="1.20.1250.20">
    <property type="entry name" value="MFS general substrate transporter like domains"/>
    <property type="match status" value="1"/>
</dbReference>
<keyword evidence="6" id="KW-0325">Glycoprotein</keyword>
<evidence type="ECO:0000313" key="9">
    <source>
        <dbReference type="Proteomes" id="UP000236664"/>
    </source>
</evidence>
<keyword evidence="2" id="KW-0813">Transport</keyword>
<feature type="transmembrane region" description="Helical" evidence="7">
    <location>
        <begin position="425"/>
        <end position="446"/>
    </location>
</feature>
<protein>
    <recommendedName>
        <fullName evidence="10">Major facilitator superfamily (MFS) profile domain-containing protein</fullName>
    </recommendedName>
</protein>
<feature type="transmembrane region" description="Helical" evidence="7">
    <location>
        <begin position="219"/>
        <end position="241"/>
    </location>
</feature>
<comment type="subcellular location">
    <subcellularLocation>
        <location evidence="1">Membrane</location>
        <topology evidence="1">Multi-pass membrane protein</topology>
    </subcellularLocation>
</comment>
<dbReference type="SUPFAM" id="SSF103473">
    <property type="entry name" value="MFS general substrate transporter"/>
    <property type="match status" value="1"/>
</dbReference>
<evidence type="ECO:0000256" key="6">
    <source>
        <dbReference type="ARBA" id="ARBA00023180"/>
    </source>
</evidence>
<feature type="transmembrane region" description="Helical" evidence="7">
    <location>
        <begin position="458"/>
        <end position="480"/>
    </location>
</feature>
<comment type="caution">
    <text evidence="8">The sequence shown here is derived from an EMBL/GenBank/DDBJ whole genome shotgun (WGS) entry which is preliminary data.</text>
</comment>
<name>A0A2K0WKV2_GIBNY</name>
<keyword evidence="3 7" id="KW-0812">Transmembrane</keyword>
<feature type="transmembrane region" description="Helical" evidence="7">
    <location>
        <begin position="318"/>
        <end position="337"/>
    </location>
</feature>
<dbReference type="InterPro" id="IPR036259">
    <property type="entry name" value="MFS_trans_sf"/>
</dbReference>
<keyword evidence="4 7" id="KW-1133">Transmembrane helix</keyword>
<evidence type="ECO:0000256" key="1">
    <source>
        <dbReference type="ARBA" id="ARBA00004141"/>
    </source>
</evidence>
<dbReference type="Pfam" id="PF07690">
    <property type="entry name" value="MFS_1"/>
    <property type="match status" value="1"/>
</dbReference>
<feature type="transmembrane region" description="Helical" evidence="7">
    <location>
        <begin position="52"/>
        <end position="72"/>
    </location>
</feature>
<dbReference type="AlphaFoldDB" id="A0A2K0WKV2"/>
<feature type="transmembrane region" description="Helical" evidence="7">
    <location>
        <begin position="84"/>
        <end position="104"/>
    </location>
</feature>
<accession>A0A2K0WKV2</accession>
<feature type="transmembrane region" description="Helical" evidence="7">
    <location>
        <begin position="380"/>
        <end position="405"/>
    </location>
</feature>